<dbReference type="STRING" id="643648.Slip_1521"/>
<feature type="domain" description="Peptidoglycan binding-like" evidence="1">
    <location>
        <begin position="109"/>
        <end position="169"/>
    </location>
</feature>
<dbReference type="PANTHER" id="PTHR41533">
    <property type="entry name" value="L,D-TRANSPEPTIDASE HI_1667-RELATED"/>
    <property type="match status" value="1"/>
</dbReference>
<gene>
    <name evidence="2" type="ordered locus">Slip_1521</name>
</gene>
<feature type="domain" description="Peptidoglycan binding-like" evidence="1">
    <location>
        <begin position="25"/>
        <end position="82"/>
    </location>
</feature>
<reference evidence="3" key="1">
    <citation type="journal article" date="2010" name="Stand. Genomic Sci.">
        <title>Complete genome sequence of Syntrophothermus lipocalidus type strain (TGB-C1T).</title>
        <authorList>
            <consortium name="US DOE Joint Genome Institute (JGI-PGF)"/>
            <person name="Djao O."/>
            <person name="Zhang X."/>
            <person name="Lucas S."/>
            <person name="Lapidus A."/>
            <person name="Glavina Del Rio T."/>
            <person name="Nolan M."/>
            <person name="Tice H."/>
            <person name="Cheng J."/>
            <person name="Han C."/>
            <person name="Tapia R."/>
            <person name="Goodwin L."/>
            <person name="Pitluck S."/>
            <person name="Liolios K."/>
            <person name="Ivanova N."/>
            <person name="Mavromatis K."/>
            <person name="Mikhailova N."/>
            <person name="Ovchinnikova G."/>
            <person name="Pati A."/>
            <person name="Brambilla E."/>
            <person name="Chen A."/>
            <person name="Palaniappan K."/>
            <person name="Land M."/>
            <person name="Hauser L."/>
            <person name="Chang Y."/>
            <person name="Jeffries C."/>
            <person name="Rohde M."/>
            <person name="Sikorski J."/>
            <person name="Spring S."/>
            <person name="Goker M."/>
            <person name="Detter J."/>
            <person name="Woyke T."/>
            <person name="Bristow J."/>
            <person name="Eisen J."/>
            <person name="Markowitz V."/>
            <person name="Hugenholtz P."/>
            <person name="Kyrpides N."/>
            <person name="Klenk H."/>
        </authorList>
    </citation>
    <scope>NUCLEOTIDE SEQUENCE [LARGE SCALE GENOMIC DNA]</scope>
    <source>
        <strain evidence="3">DSM 12680 / TGB-C1</strain>
    </source>
</reference>
<evidence type="ECO:0000313" key="3">
    <source>
        <dbReference type="Proteomes" id="UP000000378"/>
    </source>
</evidence>
<keyword evidence="3" id="KW-1185">Reference proteome</keyword>
<sequence length="246" mass="26741">MPYSDGLTYYYFGSRLLRLTSPYTRGTDVKVLQSLLNYFKDPLGIQLLTEDGIFGPKTESAVIKFQQYVQISVDGIVGPQTYWCLGQPTGKYAQGRVFGSRTLRRGSRHTDVWILQNRLNAKAKKYAVALGGPADGNFGPKTETAVKLFQGDSGISVDGVVGPVTFDQLFTRTFMGGRNLQKGRNGIDVFALQKKLVALSYNPGPCDGKFGPKTEAAVIKFQKDAGIAADGIAGPQTYYSLGIKGT</sequence>
<accession>D7CNJ9</accession>
<dbReference type="Pfam" id="PF01471">
    <property type="entry name" value="PG_binding_1"/>
    <property type="match status" value="3"/>
</dbReference>
<evidence type="ECO:0000259" key="1">
    <source>
        <dbReference type="Pfam" id="PF01471"/>
    </source>
</evidence>
<name>D7CNJ9_SYNLT</name>
<dbReference type="InterPro" id="IPR036366">
    <property type="entry name" value="PGBDSf"/>
</dbReference>
<dbReference type="eggNOG" id="COG3409">
    <property type="taxonomic scope" value="Bacteria"/>
</dbReference>
<dbReference type="RefSeq" id="WP_013175686.1">
    <property type="nucleotide sequence ID" value="NC_014220.1"/>
</dbReference>
<dbReference type="Proteomes" id="UP000000378">
    <property type="component" value="Chromosome"/>
</dbReference>
<dbReference type="EMBL" id="CP002048">
    <property type="protein sequence ID" value="ADI02284.1"/>
    <property type="molecule type" value="Genomic_DNA"/>
</dbReference>
<dbReference type="AlphaFoldDB" id="D7CNJ9"/>
<proteinExistence type="predicted"/>
<dbReference type="SUPFAM" id="SSF47090">
    <property type="entry name" value="PGBD-like"/>
    <property type="match status" value="3"/>
</dbReference>
<dbReference type="OrthoDB" id="1859318at2"/>
<protein>
    <submittedName>
        <fullName evidence="2">Peptidoglycan-binding domain 1 protein</fullName>
    </submittedName>
</protein>
<dbReference type="InterPro" id="IPR052905">
    <property type="entry name" value="LD-transpeptidase_YkuD-like"/>
</dbReference>
<dbReference type="KEGG" id="slp:Slip_1521"/>
<dbReference type="InterPro" id="IPR002477">
    <property type="entry name" value="Peptidoglycan-bd-like"/>
</dbReference>
<dbReference type="Gene3D" id="1.10.101.10">
    <property type="entry name" value="PGBD-like superfamily/PGBD"/>
    <property type="match status" value="3"/>
</dbReference>
<reference evidence="2 3" key="2">
    <citation type="journal article" date="2010" name="Stand. Genomic Sci.">
        <title>Complete genome sequence of Syntrophothermus lipocalidus type strain (TGB-C1).</title>
        <authorList>
            <person name="Djao O.D."/>
            <person name="Zhang X."/>
            <person name="Lucas S."/>
            <person name="Lapidus A."/>
            <person name="Del Rio T.G."/>
            <person name="Nolan M."/>
            <person name="Tice H."/>
            <person name="Cheng J.F."/>
            <person name="Han C."/>
            <person name="Tapia R."/>
            <person name="Goodwin L."/>
            <person name="Pitluck S."/>
            <person name="Liolios K."/>
            <person name="Ivanova N."/>
            <person name="Mavromatis K."/>
            <person name="Mikhailova N."/>
            <person name="Ovchinnikova G."/>
            <person name="Pati A."/>
            <person name="Brambilla E."/>
            <person name="Chen A."/>
            <person name="Palaniappan K."/>
            <person name="Land M."/>
            <person name="Hauser L."/>
            <person name="Chang Y.J."/>
            <person name="Jeffries C.D."/>
            <person name="Rohde M."/>
            <person name="Sikorski J."/>
            <person name="Spring S."/>
            <person name="Goker M."/>
            <person name="Detter J.C."/>
            <person name="Woyke T."/>
            <person name="Bristow J."/>
            <person name="Eisen J.A."/>
            <person name="Markowitz V."/>
            <person name="Hugenholtz P."/>
            <person name="Kyrpides N.C."/>
            <person name="Klenk H.P."/>
        </authorList>
    </citation>
    <scope>NUCLEOTIDE SEQUENCE [LARGE SCALE GENOMIC DNA]</scope>
    <source>
        <strain evidence="3">DSM 12680 / TGB-C1</strain>
    </source>
</reference>
<feature type="domain" description="Peptidoglycan binding-like" evidence="1">
    <location>
        <begin position="186"/>
        <end position="240"/>
    </location>
</feature>
<dbReference type="InterPro" id="IPR036365">
    <property type="entry name" value="PGBD-like_sf"/>
</dbReference>
<dbReference type="HOGENOM" id="CLU_1151347_0_0_9"/>
<organism evidence="2 3">
    <name type="scientific">Syntrophothermus lipocalidus (strain DSM 12680 / TGB-C1)</name>
    <dbReference type="NCBI Taxonomy" id="643648"/>
    <lineage>
        <taxon>Bacteria</taxon>
        <taxon>Bacillati</taxon>
        <taxon>Bacillota</taxon>
        <taxon>Clostridia</taxon>
        <taxon>Eubacteriales</taxon>
        <taxon>Syntrophomonadaceae</taxon>
        <taxon>Syntrophothermus</taxon>
    </lineage>
</organism>
<evidence type="ECO:0000313" key="2">
    <source>
        <dbReference type="EMBL" id="ADI02284.1"/>
    </source>
</evidence>
<dbReference type="PANTHER" id="PTHR41533:SF1">
    <property type="entry name" value="L,D-TRANSPEPTIDASE YCBB-RELATED"/>
    <property type="match status" value="1"/>
</dbReference>